<evidence type="ECO:0000313" key="2">
    <source>
        <dbReference type="Proteomes" id="UP000006695"/>
    </source>
</evidence>
<name>A5GDX6_GEOUR</name>
<dbReference type="AlphaFoldDB" id="A5GDX6"/>
<keyword evidence="2" id="KW-1185">Reference proteome</keyword>
<dbReference type="SUPFAM" id="SSF48371">
    <property type="entry name" value="ARM repeat"/>
    <property type="match status" value="1"/>
</dbReference>
<evidence type="ECO:0000313" key="1">
    <source>
        <dbReference type="EMBL" id="ABQ24224.1"/>
    </source>
</evidence>
<protein>
    <recommendedName>
        <fullName evidence="3">HEAT repeat domain-containing protein</fullName>
    </recommendedName>
</protein>
<dbReference type="InterPro" id="IPR016024">
    <property type="entry name" value="ARM-type_fold"/>
</dbReference>
<organism evidence="1 2">
    <name type="scientific">Geotalea uraniireducens (strain Rf4)</name>
    <name type="common">Geobacter uraniireducens</name>
    <dbReference type="NCBI Taxonomy" id="351605"/>
    <lineage>
        <taxon>Bacteria</taxon>
        <taxon>Pseudomonadati</taxon>
        <taxon>Thermodesulfobacteriota</taxon>
        <taxon>Desulfuromonadia</taxon>
        <taxon>Geobacterales</taxon>
        <taxon>Geobacteraceae</taxon>
        <taxon>Geotalea</taxon>
    </lineage>
</organism>
<dbReference type="RefSeq" id="WP_011936953.1">
    <property type="nucleotide sequence ID" value="NC_009483.1"/>
</dbReference>
<reference evidence="1 2" key="1">
    <citation type="submission" date="2007-05" db="EMBL/GenBank/DDBJ databases">
        <title>Complete sequence of Geobacter uraniireducens Rf4.</title>
        <authorList>
            <consortium name="US DOE Joint Genome Institute"/>
            <person name="Copeland A."/>
            <person name="Lucas S."/>
            <person name="Lapidus A."/>
            <person name="Barry K."/>
            <person name="Detter J.C."/>
            <person name="Glavina del Rio T."/>
            <person name="Hammon N."/>
            <person name="Israni S."/>
            <person name="Dalin E."/>
            <person name="Tice H."/>
            <person name="Pitluck S."/>
            <person name="Chertkov O."/>
            <person name="Brettin T."/>
            <person name="Bruce D."/>
            <person name="Han C."/>
            <person name="Schmutz J."/>
            <person name="Larimer F."/>
            <person name="Land M."/>
            <person name="Hauser L."/>
            <person name="Kyrpides N."/>
            <person name="Mikhailova N."/>
            <person name="Shelobolina E."/>
            <person name="Aklujkar M."/>
            <person name="Lovley D."/>
            <person name="Richardson P."/>
        </authorList>
    </citation>
    <scope>NUCLEOTIDE SEQUENCE [LARGE SCALE GENOMIC DNA]</scope>
    <source>
        <strain evidence="1 2">Rf4</strain>
    </source>
</reference>
<dbReference type="STRING" id="351605.Gura_0006"/>
<dbReference type="EMBL" id="CP000698">
    <property type="protein sequence ID" value="ABQ24224.1"/>
    <property type="molecule type" value="Genomic_DNA"/>
</dbReference>
<gene>
    <name evidence="1" type="ordered locus">Gura_0006</name>
</gene>
<dbReference type="Pfam" id="PF13646">
    <property type="entry name" value="HEAT_2"/>
    <property type="match status" value="1"/>
</dbReference>
<dbReference type="HOGENOM" id="CLU_039277_0_0_7"/>
<dbReference type="KEGG" id="gur:Gura_0006"/>
<dbReference type="Gene3D" id="1.25.10.10">
    <property type="entry name" value="Leucine-rich Repeat Variant"/>
    <property type="match status" value="1"/>
</dbReference>
<proteinExistence type="predicted"/>
<dbReference type="OrthoDB" id="5390106at2"/>
<dbReference type="InterPro" id="IPR011989">
    <property type="entry name" value="ARM-like"/>
</dbReference>
<sequence length="526" mass="59737">MQKRKKIDTTLKERRGILCLLEKLKQENITLDEMEEIGATLKKSGKRALRPLVRQLWRERSGDLISKYTYLLDFFEDEVWIDQLIQIALKRRDLDNDGKAAMLAALEGYGVDVSSPPFSTLFAGVGNPLSFSMPEILDRGEEGLVSFMEEFLLYPREIQLIVIRELPSVADPRVITLLEVLLRLDCDEVVAAALTALGRIRDERSVAVLRNYLPQGDETLLKLAARSLRRLSFLGVDIGKTLPQTSPLPFHGCFASPPDGDGRRSLVISRWVDADTLTVLYLQVDEMRGIIGTWGCRGVTPDEFAEELTDIRGEEGVVAVDPDYALLLARDALYRSTENPLGLPAEFYVRRGMFHDDELVPAQYHPDFQDCGLRRVPRLSGGSEAFDSLFDDDFFSCWFMANGSVYDFAEEWRELEKNCSGKLLAQGLESILERFCRKLFAPEIDLIQRRLLLTADLMRHVGRESSLVEKTVALASSLGKYELPYHFHPFLRRFALESMDMAREALAEGYDLRQHPADADDDDWDE</sequence>
<dbReference type="Proteomes" id="UP000006695">
    <property type="component" value="Chromosome"/>
</dbReference>
<accession>A5GDX6</accession>
<evidence type="ECO:0008006" key="3">
    <source>
        <dbReference type="Google" id="ProtNLM"/>
    </source>
</evidence>